<dbReference type="InterPro" id="IPR044824">
    <property type="entry name" value="MAIN-like"/>
</dbReference>
<gene>
    <name evidence="2" type="ORF">KK1_043942</name>
</gene>
<sequence length="60" mass="6861">MPDKIGHKVHLMYLSLLTNLRTTRRYSWGSTCLAMLYRKMCRATEVGSKTMSGYASLLMS</sequence>
<organism evidence="2 3">
    <name type="scientific">Cajanus cajan</name>
    <name type="common">Pigeon pea</name>
    <name type="synonym">Cajanus indicus</name>
    <dbReference type="NCBI Taxonomy" id="3821"/>
    <lineage>
        <taxon>Eukaryota</taxon>
        <taxon>Viridiplantae</taxon>
        <taxon>Streptophyta</taxon>
        <taxon>Embryophyta</taxon>
        <taxon>Tracheophyta</taxon>
        <taxon>Spermatophyta</taxon>
        <taxon>Magnoliopsida</taxon>
        <taxon>eudicotyledons</taxon>
        <taxon>Gunneridae</taxon>
        <taxon>Pentapetalae</taxon>
        <taxon>rosids</taxon>
        <taxon>fabids</taxon>
        <taxon>Fabales</taxon>
        <taxon>Fabaceae</taxon>
        <taxon>Papilionoideae</taxon>
        <taxon>50 kb inversion clade</taxon>
        <taxon>NPAAA clade</taxon>
        <taxon>indigoferoid/millettioid clade</taxon>
        <taxon>Phaseoleae</taxon>
        <taxon>Cajanus</taxon>
    </lineage>
</organism>
<evidence type="ECO:0000259" key="1">
    <source>
        <dbReference type="Pfam" id="PF10536"/>
    </source>
</evidence>
<dbReference type="EMBL" id="KQ484455">
    <property type="protein sequence ID" value="KYP35040.1"/>
    <property type="molecule type" value="Genomic_DNA"/>
</dbReference>
<dbReference type="InterPro" id="IPR019557">
    <property type="entry name" value="AminoTfrase-like_pln_mobile"/>
</dbReference>
<evidence type="ECO:0000313" key="3">
    <source>
        <dbReference type="Proteomes" id="UP000075243"/>
    </source>
</evidence>
<dbReference type="Pfam" id="PF10536">
    <property type="entry name" value="PMD"/>
    <property type="match status" value="1"/>
</dbReference>
<feature type="domain" description="Aminotransferase-like plant mobile" evidence="1">
    <location>
        <begin position="1"/>
        <end position="58"/>
    </location>
</feature>
<reference evidence="2" key="1">
    <citation type="journal article" date="2012" name="Nat. Biotechnol.">
        <title>Draft genome sequence of pigeonpea (Cajanus cajan), an orphan legume crop of resource-poor farmers.</title>
        <authorList>
            <person name="Varshney R.K."/>
            <person name="Chen W."/>
            <person name="Li Y."/>
            <person name="Bharti A.K."/>
            <person name="Saxena R.K."/>
            <person name="Schlueter J.A."/>
            <person name="Donoghue M.T."/>
            <person name="Azam S."/>
            <person name="Fan G."/>
            <person name="Whaley A.M."/>
            <person name="Farmer A.D."/>
            <person name="Sheridan J."/>
            <person name="Iwata A."/>
            <person name="Tuteja R."/>
            <person name="Penmetsa R.V."/>
            <person name="Wu W."/>
            <person name="Upadhyaya H.D."/>
            <person name="Yang S.P."/>
            <person name="Shah T."/>
            <person name="Saxena K.B."/>
            <person name="Michael T."/>
            <person name="McCombie W.R."/>
            <person name="Yang B."/>
            <person name="Zhang G."/>
            <person name="Yang H."/>
            <person name="Wang J."/>
            <person name="Spillane C."/>
            <person name="Cook D.R."/>
            <person name="May G.D."/>
            <person name="Xu X."/>
            <person name="Jackson S.A."/>
        </authorList>
    </citation>
    <scope>NUCLEOTIDE SEQUENCE [LARGE SCALE GENOMIC DNA]</scope>
</reference>
<dbReference type="Gramene" id="C.cajan_43192.t">
    <property type="protein sequence ID" value="C.cajan_43192.t.cds1"/>
    <property type="gene ID" value="C.cajan_43192"/>
</dbReference>
<dbReference type="GO" id="GO:0010073">
    <property type="term" value="P:meristem maintenance"/>
    <property type="evidence" value="ECO:0007669"/>
    <property type="project" value="InterPro"/>
</dbReference>
<dbReference type="AlphaFoldDB" id="A0A151QXK8"/>
<name>A0A151QXK8_CAJCA</name>
<proteinExistence type="predicted"/>
<dbReference type="Proteomes" id="UP000075243">
    <property type="component" value="Unassembled WGS sequence"/>
</dbReference>
<dbReference type="PANTHER" id="PTHR46033:SF8">
    <property type="entry name" value="PROTEIN MAINTENANCE OF MERISTEMS-LIKE"/>
    <property type="match status" value="1"/>
</dbReference>
<accession>A0A151QXK8</accession>
<protein>
    <recommendedName>
        <fullName evidence="1">Aminotransferase-like plant mobile domain-containing protein</fullName>
    </recommendedName>
</protein>
<keyword evidence="3" id="KW-1185">Reference proteome</keyword>
<dbReference type="PANTHER" id="PTHR46033">
    <property type="entry name" value="PROTEIN MAIN-LIKE 2"/>
    <property type="match status" value="1"/>
</dbReference>
<evidence type="ECO:0000313" key="2">
    <source>
        <dbReference type="EMBL" id="KYP35040.1"/>
    </source>
</evidence>